<gene>
    <name evidence="2" type="ORF">J2Z69_001332</name>
</gene>
<dbReference type="RefSeq" id="WP_209860229.1">
    <property type="nucleotide sequence ID" value="NZ_JAGGLD010000001.1"/>
</dbReference>
<reference evidence="2 3" key="1">
    <citation type="submission" date="2021-03" db="EMBL/GenBank/DDBJ databases">
        <title>Genomic Encyclopedia of Type Strains, Phase IV (KMG-IV): sequencing the most valuable type-strain genomes for metagenomic binning, comparative biology and taxonomic classification.</title>
        <authorList>
            <person name="Goeker M."/>
        </authorList>
    </citation>
    <scope>NUCLEOTIDE SEQUENCE [LARGE SCALE GENOMIC DNA]</scope>
    <source>
        <strain evidence="2 3">DSM 26806</strain>
    </source>
</reference>
<dbReference type="EMBL" id="JAGGLD010000001">
    <property type="protein sequence ID" value="MBP2000313.1"/>
    <property type="molecule type" value="Genomic_DNA"/>
</dbReference>
<proteinExistence type="predicted"/>
<feature type="chain" id="PRO_5046817502" description="Lipoprotein" evidence="1">
    <location>
        <begin position="24"/>
        <end position="188"/>
    </location>
</feature>
<evidence type="ECO:0000313" key="2">
    <source>
        <dbReference type="EMBL" id="MBP2000313.1"/>
    </source>
</evidence>
<keyword evidence="3" id="KW-1185">Reference proteome</keyword>
<comment type="caution">
    <text evidence="2">The sequence shown here is derived from an EMBL/GenBank/DDBJ whole genome shotgun (WGS) entry which is preliminary data.</text>
</comment>
<evidence type="ECO:0000313" key="3">
    <source>
        <dbReference type="Proteomes" id="UP001519288"/>
    </source>
</evidence>
<organism evidence="2 3">
    <name type="scientific">Paenibacillus shirakamiensis</name>
    <dbReference type="NCBI Taxonomy" id="1265935"/>
    <lineage>
        <taxon>Bacteria</taxon>
        <taxon>Bacillati</taxon>
        <taxon>Bacillota</taxon>
        <taxon>Bacilli</taxon>
        <taxon>Bacillales</taxon>
        <taxon>Paenibacillaceae</taxon>
        <taxon>Paenibacillus</taxon>
    </lineage>
</organism>
<feature type="signal peptide" evidence="1">
    <location>
        <begin position="1"/>
        <end position="23"/>
    </location>
</feature>
<keyword evidence="1" id="KW-0732">Signal</keyword>
<accession>A0ABS4JF27</accession>
<evidence type="ECO:0000256" key="1">
    <source>
        <dbReference type="SAM" id="SignalP"/>
    </source>
</evidence>
<dbReference type="Proteomes" id="UP001519288">
    <property type="component" value="Unassembled WGS sequence"/>
</dbReference>
<name>A0ABS4JF27_9BACL</name>
<evidence type="ECO:0008006" key="4">
    <source>
        <dbReference type="Google" id="ProtNLM"/>
    </source>
</evidence>
<sequence>MRFISSMWSISGLFVLISLSACSTESIHTNFATEQMDLNKHIRLQTFDTSIASLAYELHPSVTLKQTDDAIHLVYEISVTHPTLSMKDVVVSFTLHPTMTVLLDNVNPVTTTVRTDHATHLEPQGSPKSLNVDREFGFAKSSVKPFFKENLLTLYVKVSYLNHGRVVNDYLKISAVPSKELRNYLVNL</sequence>
<protein>
    <recommendedName>
        <fullName evidence="4">Lipoprotein</fullName>
    </recommendedName>
</protein>
<dbReference type="PROSITE" id="PS51257">
    <property type="entry name" value="PROKAR_LIPOPROTEIN"/>
    <property type="match status" value="1"/>
</dbReference>